<evidence type="ECO:0000256" key="1">
    <source>
        <dbReference type="SAM" id="Coils"/>
    </source>
</evidence>
<feature type="compositionally biased region" description="Basic and acidic residues" evidence="2">
    <location>
        <begin position="136"/>
        <end position="162"/>
    </location>
</feature>
<name>A0AAV5RSX4_MAUHU</name>
<protein>
    <recommendedName>
        <fullName evidence="3">Rab-GAP TBC domain-containing protein</fullName>
    </recommendedName>
</protein>
<evidence type="ECO:0000313" key="4">
    <source>
        <dbReference type="EMBL" id="GMM54555.1"/>
    </source>
</evidence>
<organism evidence="4 5">
    <name type="scientific">Maudiozyma humilis</name>
    <name type="common">Sour dough yeast</name>
    <name type="synonym">Kazachstania humilis</name>
    <dbReference type="NCBI Taxonomy" id="51915"/>
    <lineage>
        <taxon>Eukaryota</taxon>
        <taxon>Fungi</taxon>
        <taxon>Dikarya</taxon>
        <taxon>Ascomycota</taxon>
        <taxon>Saccharomycotina</taxon>
        <taxon>Saccharomycetes</taxon>
        <taxon>Saccharomycetales</taxon>
        <taxon>Saccharomycetaceae</taxon>
        <taxon>Maudiozyma</taxon>
    </lineage>
</organism>
<dbReference type="InterPro" id="IPR050302">
    <property type="entry name" value="Rab_GAP_TBC_domain"/>
</dbReference>
<dbReference type="PROSITE" id="PS50086">
    <property type="entry name" value="TBC_RABGAP"/>
    <property type="match status" value="1"/>
</dbReference>
<feature type="compositionally biased region" description="Polar residues" evidence="2">
    <location>
        <begin position="217"/>
        <end position="227"/>
    </location>
</feature>
<feature type="compositionally biased region" description="Basic and acidic residues" evidence="2">
    <location>
        <begin position="25"/>
        <end position="34"/>
    </location>
</feature>
<evidence type="ECO:0000259" key="3">
    <source>
        <dbReference type="PROSITE" id="PS50086"/>
    </source>
</evidence>
<dbReference type="EMBL" id="BTGD01000003">
    <property type="protein sequence ID" value="GMM54555.1"/>
    <property type="molecule type" value="Genomic_DNA"/>
</dbReference>
<dbReference type="PANTHER" id="PTHR47219:SF9">
    <property type="entry name" value="GTPASE ACTIVATING PROTEIN AND CENTROSOME-ASSOCIATED, ISOFORM B"/>
    <property type="match status" value="1"/>
</dbReference>
<reference evidence="4 5" key="1">
    <citation type="journal article" date="2023" name="Elife">
        <title>Identification of key yeast species and microbe-microbe interactions impacting larval growth of Drosophila in the wild.</title>
        <authorList>
            <person name="Mure A."/>
            <person name="Sugiura Y."/>
            <person name="Maeda R."/>
            <person name="Honda K."/>
            <person name="Sakurai N."/>
            <person name="Takahashi Y."/>
            <person name="Watada M."/>
            <person name="Katoh T."/>
            <person name="Gotoh A."/>
            <person name="Gotoh Y."/>
            <person name="Taniguchi I."/>
            <person name="Nakamura K."/>
            <person name="Hayashi T."/>
            <person name="Katayama T."/>
            <person name="Uemura T."/>
            <person name="Hattori Y."/>
        </authorList>
    </citation>
    <scope>NUCLEOTIDE SEQUENCE [LARGE SCALE GENOMIC DNA]</scope>
    <source>
        <strain evidence="4 5">KH-74</strain>
    </source>
</reference>
<feature type="domain" description="Rab-GAP TBC" evidence="3">
    <location>
        <begin position="362"/>
        <end position="543"/>
    </location>
</feature>
<dbReference type="GO" id="GO:0030427">
    <property type="term" value="C:site of polarized growth"/>
    <property type="evidence" value="ECO:0007669"/>
    <property type="project" value="UniProtKB-ARBA"/>
</dbReference>
<dbReference type="PANTHER" id="PTHR47219">
    <property type="entry name" value="RAB GTPASE-ACTIVATING PROTEIN 1-LIKE"/>
    <property type="match status" value="1"/>
</dbReference>
<proteinExistence type="predicted"/>
<dbReference type="InterPro" id="IPR000195">
    <property type="entry name" value="Rab-GAP-TBC_dom"/>
</dbReference>
<comment type="caution">
    <text evidence="4">The sequence shown here is derived from an EMBL/GenBank/DDBJ whole genome shotgun (WGS) entry which is preliminary data.</text>
</comment>
<evidence type="ECO:0000256" key="2">
    <source>
        <dbReference type="SAM" id="MobiDB-lite"/>
    </source>
</evidence>
<keyword evidence="5" id="KW-1185">Reference proteome</keyword>
<feature type="coiled-coil region" evidence="1">
    <location>
        <begin position="655"/>
        <end position="731"/>
    </location>
</feature>
<feature type="compositionally biased region" description="Acidic residues" evidence="2">
    <location>
        <begin position="35"/>
        <end position="55"/>
    </location>
</feature>
<feature type="compositionally biased region" description="Polar residues" evidence="2">
    <location>
        <begin position="258"/>
        <end position="271"/>
    </location>
</feature>
<keyword evidence="1" id="KW-0175">Coiled coil</keyword>
<feature type="region of interest" description="Disordered" evidence="2">
    <location>
        <begin position="1"/>
        <end position="288"/>
    </location>
</feature>
<feature type="compositionally biased region" description="Acidic residues" evidence="2">
    <location>
        <begin position="102"/>
        <end position="119"/>
    </location>
</feature>
<dbReference type="Pfam" id="PF23436">
    <property type="entry name" value="RabGap-TBC_2"/>
    <property type="match status" value="1"/>
</dbReference>
<dbReference type="SMART" id="SM00164">
    <property type="entry name" value="TBC"/>
    <property type="match status" value="1"/>
</dbReference>
<sequence>MSDNEIDLNAPLEEGAAAPEEEIIHEDKPAAEEPGKDEEEELDLNDAPDMEEQSSENDKAAQPENDVNEEDAIPSATNTNATIEDAPKSPVEGTTSIAAQLDDIEVVDPEPETPEEVLEDQAKEKEIEDSLDDEVLEKADTGKEIDSPEIKEEVSAIEKEIDNTFPEEERDVPVVSPTIPSSNEASPSDASEDVPDLNDNANAESIDEDTIAAGNDFVNNETESTIVTVPPPLPSREQPAQSNDSLPGPPLPARGPSLDQTSDNAEESITSPPLPSRGPSLNREISIPDEAPLDKSSLILNRLDVMIRDLTAEGKYVPKVAAEDEQLAESPDEQNIWQNIIDNPVDAIKHSSSTLEDKLMDGIDETVRPMVWKSTVLDYDHDWKPMYDVLVKKKITDEEQKFIDKQIAKLDSAEPSEIEPLSRIVSALISLDSTINPPPEVLRLIVVAYRVFKEESGAFGIMVTLMKTYSLSDLYADGSESLSVLLYQFDRLLEENCHDLYDHLIKTGVRSSMFARNWFLTCFASVLPIEHIAMILDVVFFEGLSGLLKFALILMMNNEDKVLDLKFDDLLFHCQKRLFEPYLFDREGSQSDAASQDEDSDNSDMCSVEHKKLVQLTVDNFDIKRFIKDAFEKTRITPELLKRYTDEYVEIHKNELDQEEQFQQLREENERLQNAVRELEKDYTSLNREHVNIANEVLQNDIKAEGVREANTKMKMEILELRRHLDQAIRKYNNDTKVLVPNDIRKDLEKTLRKNSQVMQQNSIYQDRIMNLEKLAADIKEATANGIDYDAANGIQSGSFATPILSSGWTGLKKVFK</sequence>
<dbReference type="Gene3D" id="1.10.472.80">
    <property type="entry name" value="Ypt/Rab-GAP domain of gyp1p, domain 3"/>
    <property type="match status" value="1"/>
</dbReference>
<accession>A0AAV5RSX4</accession>
<dbReference type="AlphaFoldDB" id="A0AAV5RSX4"/>
<dbReference type="GO" id="GO:0031267">
    <property type="term" value="F:small GTPase binding"/>
    <property type="evidence" value="ECO:0007669"/>
    <property type="project" value="TreeGrafter"/>
</dbReference>
<feature type="compositionally biased region" description="Polar residues" evidence="2">
    <location>
        <begin position="178"/>
        <end position="189"/>
    </location>
</feature>
<dbReference type="Proteomes" id="UP001377567">
    <property type="component" value="Unassembled WGS sequence"/>
</dbReference>
<gene>
    <name evidence="4" type="ORF">DAKH74_011710</name>
</gene>
<dbReference type="GO" id="GO:0005096">
    <property type="term" value="F:GTPase activator activity"/>
    <property type="evidence" value="ECO:0007669"/>
    <property type="project" value="TreeGrafter"/>
</dbReference>
<dbReference type="InterPro" id="IPR035969">
    <property type="entry name" value="Rab-GAP_TBC_sf"/>
</dbReference>
<dbReference type="SUPFAM" id="SSF47923">
    <property type="entry name" value="Ypt/Rab-GAP domain of gyp1p"/>
    <property type="match status" value="2"/>
</dbReference>
<evidence type="ECO:0000313" key="5">
    <source>
        <dbReference type="Proteomes" id="UP001377567"/>
    </source>
</evidence>